<dbReference type="PANTHER" id="PTHR11956:SF5">
    <property type="entry name" value="ARGININE--TRNA LIGASE, CYTOPLASMIC"/>
    <property type="match status" value="1"/>
</dbReference>
<dbReference type="Pfam" id="PF05746">
    <property type="entry name" value="DALR_1"/>
    <property type="match status" value="1"/>
</dbReference>
<dbReference type="Gene3D" id="1.10.730.10">
    <property type="entry name" value="Isoleucyl-tRNA Synthetase, Domain 1"/>
    <property type="match status" value="1"/>
</dbReference>
<keyword evidence="8 10" id="KW-0030">Aminoacyl-tRNA synthetase</keyword>
<dbReference type="SUPFAM" id="SSF55190">
    <property type="entry name" value="Arginyl-tRNA synthetase (ArgRS), N-terminal 'additional' domain"/>
    <property type="match status" value="1"/>
</dbReference>
<reference evidence="15 16" key="1">
    <citation type="submission" date="2020-02" db="EMBL/GenBank/DDBJ databases">
        <authorList>
            <person name="Zhang X.-Y."/>
        </authorList>
    </citation>
    <scope>NUCLEOTIDE SEQUENCE [LARGE SCALE GENOMIC DNA]</scope>
    <source>
        <strain evidence="15 16">C33</strain>
    </source>
</reference>
<feature type="compositionally biased region" description="Low complexity" evidence="12">
    <location>
        <begin position="223"/>
        <end position="232"/>
    </location>
</feature>
<keyword evidence="7 10" id="KW-0648">Protein biosynthesis</keyword>
<dbReference type="InterPro" id="IPR035684">
    <property type="entry name" value="ArgRS_core"/>
</dbReference>
<keyword evidence="3 10" id="KW-0963">Cytoplasm</keyword>
<gene>
    <name evidence="10" type="primary">argS</name>
    <name evidence="15" type="ORF">G3I74_00905</name>
</gene>
<dbReference type="RefSeq" id="WP_164209132.1">
    <property type="nucleotide sequence ID" value="NZ_JAAGSC010000023.1"/>
</dbReference>
<dbReference type="GO" id="GO:0004814">
    <property type="term" value="F:arginine-tRNA ligase activity"/>
    <property type="evidence" value="ECO:0007669"/>
    <property type="project" value="UniProtKB-UniRule"/>
</dbReference>
<dbReference type="GO" id="GO:0005524">
    <property type="term" value="F:ATP binding"/>
    <property type="evidence" value="ECO:0007669"/>
    <property type="project" value="UniProtKB-UniRule"/>
</dbReference>
<evidence type="ECO:0000256" key="1">
    <source>
        <dbReference type="ARBA" id="ARBA00004496"/>
    </source>
</evidence>
<dbReference type="EMBL" id="JAAGSC010000023">
    <property type="protein sequence ID" value="NDY94290.1"/>
    <property type="molecule type" value="Genomic_DNA"/>
</dbReference>
<evidence type="ECO:0000259" key="13">
    <source>
        <dbReference type="SMART" id="SM00836"/>
    </source>
</evidence>
<dbReference type="HAMAP" id="MF_00123">
    <property type="entry name" value="Arg_tRNA_synth"/>
    <property type="match status" value="1"/>
</dbReference>
<dbReference type="Pfam" id="PF03485">
    <property type="entry name" value="Arg_tRNA_synt_N"/>
    <property type="match status" value="1"/>
</dbReference>
<comment type="catalytic activity">
    <reaction evidence="9 10">
        <text>tRNA(Arg) + L-arginine + ATP = L-arginyl-tRNA(Arg) + AMP + diphosphate</text>
        <dbReference type="Rhea" id="RHEA:20301"/>
        <dbReference type="Rhea" id="RHEA-COMP:9658"/>
        <dbReference type="Rhea" id="RHEA-COMP:9673"/>
        <dbReference type="ChEBI" id="CHEBI:30616"/>
        <dbReference type="ChEBI" id="CHEBI:32682"/>
        <dbReference type="ChEBI" id="CHEBI:33019"/>
        <dbReference type="ChEBI" id="CHEBI:78442"/>
        <dbReference type="ChEBI" id="CHEBI:78513"/>
        <dbReference type="ChEBI" id="CHEBI:456215"/>
        <dbReference type="EC" id="6.1.1.19"/>
    </reaction>
</comment>
<dbReference type="Proteomes" id="UP000484885">
    <property type="component" value="Unassembled WGS sequence"/>
</dbReference>
<evidence type="ECO:0000256" key="6">
    <source>
        <dbReference type="ARBA" id="ARBA00022840"/>
    </source>
</evidence>
<dbReference type="GO" id="GO:0005737">
    <property type="term" value="C:cytoplasm"/>
    <property type="evidence" value="ECO:0007669"/>
    <property type="project" value="UniProtKB-SubCell"/>
</dbReference>
<comment type="caution">
    <text evidence="15">The sequence shown here is derived from an EMBL/GenBank/DDBJ whole genome shotgun (WGS) entry which is preliminary data.</text>
</comment>
<dbReference type="EC" id="6.1.1.19" evidence="10"/>
<keyword evidence="5 10" id="KW-0547">Nucleotide-binding</keyword>
<name>A0A845UWT5_9GAMM</name>
<keyword evidence="6 10" id="KW-0067">ATP-binding</keyword>
<feature type="short sequence motif" description="'HIGH' region" evidence="10">
    <location>
        <begin position="128"/>
        <end position="138"/>
    </location>
</feature>
<dbReference type="PROSITE" id="PS00178">
    <property type="entry name" value="AA_TRNA_LIGASE_I"/>
    <property type="match status" value="1"/>
</dbReference>
<evidence type="ECO:0000313" key="15">
    <source>
        <dbReference type="EMBL" id="NDY94290.1"/>
    </source>
</evidence>
<organism evidence="15 16">
    <name type="scientific">Wenzhouxiangella limi</name>
    <dbReference type="NCBI Taxonomy" id="2707351"/>
    <lineage>
        <taxon>Bacteria</taxon>
        <taxon>Pseudomonadati</taxon>
        <taxon>Pseudomonadota</taxon>
        <taxon>Gammaproteobacteria</taxon>
        <taxon>Chromatiales</taxon>
        <taxon>Wenzhouxiangellaceae</taxon>
        <taxon>Wenzhouxiangella</taxon>
    </lineage>
</organism>
<sequence length="586" mass="66206">MRAHIKELVSQALGYLKRDGELTFETEPVPEVERTRSREHGDYACNIAMVLARGLGMKPRDLAAKIRDRLPDSKRIEKVEIAGPGFLNFFASSHHLRMVVRDILRDADDYGRSPAGSREDVLLEYVSANPTGPLHVGHGRGAAHGASLSAILAAAGHTVHREYYVNDYGRQMDILAVSVWMRYLELAGERVVFPANGYRGDYIYDIAREVRSRHGDDLRHNGPDVTDGLPPDTGDDGDPEVFIDALIKRARELLGESGYEACFRAALETMVDDIRGDLDEFGVTFDRWFSERSLERSGALNRALQRLRDGGWLYEKDGATWFRATDLGDDKDRVVVRDNGRSTYFASDVAYLLDKFERCPGTSLYILGADHHGYVPRLKAAARGLGVDPERLEVQLVQFAVLYRGSERVQMSTRSGSFVTLRELREEVGKDAARYFYVMRSHDQHLDFDLELAKSRASENPVYYIQYAHARIQSVFRKLGETAHRYNPALGETAMERLDSDHEQELLRAVGRYPEVIESAAERRSPHMLAHYLHELAALFHAWYNNSHFLVEDDELRNARLNLINATGQVLRNGLALIGVSAPEEM</sequence>
<evidence type="ECO:0000259" key="14">
    <source>
        <dbReference type="SMART" id="SM01016"/>
    </source>
</evidence>
<dbReference type="CDD" id="cd07956">
    <property type="entry name" value="Anticodon_Ia_Arg"/>
    <property type="match status" value="1"/>
</dbReference>
<evidence type="ECO:0000313" key="16">
    <source>
        <dbReference type="Proteomes" id="UP000484885"/>
    </source>
</evidence>
<dbReference type="Gene3D" id="3.40.50.620">
    <property type="entry name" value="HUPs"/>
    <property type="match status" value="1"/>
</dbReference>
<comment type="similarity">
    <text evidence="2 10 11">Belongs to the class-I aminoacyl-tRNA synthetase family.</text>
</comment>
<keyword evidence="4 10" id="KW-0436">Ligase</keyword>
<feature type="domain" description="Arginyl tRNA synthetase N-terminal" evidence="14">
    <location>
        <begin position="3"/>
        <end position="91"/>
    </location>
</feature>
<evidence type="ECO:0000256" key="12">
    <source>
        <dbReference type="SAM" id="MobiDB-lite"/>
    </source>
</evidence>
<protein>
    <recommendedName>
        <fullName evidence="10">Arginine--tRNA ligase</fullName>
        <ecNumber evidence="10">6.1.1.19</ecNumber>
    </recommendedName>
    <alternativeName>
        <fullName evidence="10">Arginyl-tRNA synthetase</fullName>
        <shortName evidence="10">ArgRS</shortName>
    </alternativeName>
</protein>
<dbReference type="InterPro" id="IPR014729">
    <property type="entry name" value="Rossmann-like_a/b/a_fold"/>
</dbReference>
<evidence type="ECO:0000256" key="11">
    <source>
        <dbReference type="RuleBase" id="RU363038"/>
    </source>
</evidence>
<dbReference type="SUPFAM" id="SSF47323">
    <property type="entry name" value="Anticodon-binding domain of a subclass of class I aminoacyl-tRNA synthetases"/>
    <property type="match status" value="1"/>
</dbReference>
<evidence type="ECO:0000256" key="4">
    <source>
        <dbReference type="ARBA" id="ARBA00022598"/>
    </source>
</evidence>
<proteinExistence type="inferred from homology"/>
<dbReference type="PANTHER" id="PTHR11956">
    <property type="entry name" value="ARGINYL-TRNA SYNTHETASE"/>
    <property type="match status" value="1"/>
</dbReference>
<accession>A0A845UWT5</accession>
<evidence type="ECO:0000256" key="8">
    <source>
        <dbReference type="ARBA" id="ARBA00023146"/>
    </source>
</evidence>
<dbReference type="InterPro" id="IPR001412">
    <property type="entry name" value="aa-tRNA-synth_I_CS"/>
</dbReference>
<comment type="subcellular location">
    <subcellularLocation>
        <location evidence="1 10">Cytoplasm</location>
    </subcellularLocation>
</comment>
<keyword evidence="16" id="KW-1185">Reference proteome</keyword>
<dbReference type="InterPro" id="IPR005148">
    <property type="entry name" value="Arg-tRNA-synth_N"/>
</dbReference>
<feature type="domain" description="DALR anticodon binding" evidence="13">
    <location>
        <begin position="465"/>
        <end position="586"/>
    </location>
</feature>
<comment type="subunit">
    <text evidence="10">Monomer.</text>
</comment>
<dbReference type="CDD" id="cd00671">
    <property type="entry name" value="ArgRS_core"/>
    <property type="match status" value="1"/>
</dbReference>
<dbReference type="SUPFAM" id="SSF52374">
    <property type="entry name" value="Nucleotidylyl transferase"/>
    <property type="match status" value="1"/>
</dbReference>
<dbReference type="InterPro" id="IPR008909">
    <property type="entry name" value="DALR_anticod-bd"/>
</dbReference>
<dbReference type="GO" id="GO:0006420">
    <property type="term" value="P:arginyl-tRNA aminoacylation"/>
    <property type="evidence" value="ECO:0007669"/>
    <property type="project" value="UniProtKB-UniRule"/>
</dbReference>
<dbReference type="Gene3D" id="3.30.1360.70">
    <property type="entry name" value="Arginyl tRNA synthetase N-terminal domain"/>
    <property type="match status" value="1"/>
</dbReference>
<dbReference type="SMART" id="SM01016">
    <property type="entry name" value="Arg_tRNA_synt_N"/>
    <property type="match status" value="1"/>
</dbReference>
<dbReference type="AlphaFoldDB" id="A0A845UWT5"/>
<dbReference type="FunFam" id="1.10.730.10:FF:000008">
    <property type="entry name" value="Arginine--tRNA ligase"/>
    <property type="match status" value="1"/>
</dbReference>
<dbReference type="SMART" id="SM00836">
    <property type="entry name" value="DALR_1"/>
    <property type="match status" value="1"/>
</dbReference>
<dbReference type="FunFam" id="3.30.1360.70:FF:000003">
    <property type="entry name" value="Arginine--tRNA ligase"/>
    <property type="match status" value="1"/>
</dbReference>
<dbReference type="InterPro" id="IPR036695">
    <property type="entry name" value="Arg-tRNA-synth_N_sf"/>
</dbReference>
<dbReference type="NCBIfam" id="TIGR00456">
    <property type="entry name" value="argS"/>
    <property type="match status" value="1"/>
</dbReference>
<evidence type="ECO:0000256" key="5">
    <source>
        <dbReference type="ARBA" id="ARBA00022741"/>
    </source>
</evidence>
<feature type="region of interest" description="Disordered" evidence="12">
    <location>
        <begin position="214"/>
        <end position="236"/>
    </location>
</feature>
<evidence type="ECO:0000256" key="2">
    <source>
        <dbReference type="ARBA" id="ARBA00005594"/>
    </source>
</evidence>
<evidence type="ECO:0000256" key="3">
    <source>
        <dbReference type="ARBA" id="ARBA00022490"/>
    </source>
</evidence>
<evidence type="ECO:0000256" key="10">
    <source>
        <dbReference type="HAMAP-Rule" id="MF_00123"/>
    </source>
</evidence>
<evidence type="ECO:0000256" key="9">
    <source>
        <dbReference type="ARBA" id="ARBA00049339"/>
    </source>
</evidence>
<evidence type="ECO:0000256" key="7">
    <source>
        <dbReference type="ARBA" id="ARBA00022917"/>
    </source>
</evidence>
<dbReference type="InterPro" id="IPR001278">
    <property type="entry name" value="Arg-tRNA-ligase"/>
</dbReference>
<dbReference type="Pfam" id="PF00750">
    <property type="entry name" value="tRNA-synt_1d"/>
    <property type="match status" value="2"/>
</dbReference>
<dbReference type="InterPro" id="IPR009080">
    <property type="entry name" value="tRNAsynth_Ia_anticodon-bd"/>
</dbReference>
<dbReference type="PRINTS" id="PR01038">
    <property type="entry name" value="TRNASYNTHARG"/>
</dbReference>